<dbReference type="EMBL" id="CM026423">
    <property type="protein sequence ID" value="KAG0583969.1"/>
    <property type="molecule type" value="Genomic_DNA"/>
</dbReference>
<organism evidence="2 3">
    <name type="scientific">Ceratodon purpureus</name>
    <name type="common">Fire moss</name>
    <name type="synonym">Dicranum purpureum</name>
    <dbReference type="NCBI Taxonomy" id="3225"/>
    <lineage>
        <taxon>Eukaryota</taxon>
        <taxon>Viridiplantae</taxon>
        <taxon>Streptophyta</taxon>
        <taxon>Embryophyta</taxon>
        <taxon>Bryophyta</taxon>
        <taxon>Bryophytina</taxon>
        <taxon>Bryopsida</taxon>
        <taxon>Dicranidae</taxon>
        <taxon>Pseudoditrichales</taxon>
        <taxon>Ditrichaceae</taxon>
        <taxon>Ceratodon</taxon>
    </lineage>
</organism>
<protein>
    <submittedName>
        <fullName evidence="2">Uncharacterized protein</fullName>
    </submittedName>
</protein>
<accession>A0A8T0IM20</accession>
<dbReference type="AlphaFoldDB" id="A0A8T0IM20"/>
<sequence>MAGVGMVDVAHVGARPRWGFSGADRRQFRGFGSSCVTQRVKYGRIALRGGGGRQCCGVTGFGSSGGRRRIGVRCEGESGGSVYGFGSDTVVCSEGGGGDGAERESPIVLENLPVSSGDGYASAGVEEGDGNGGSVEDRDNPTVSILRDLLMVAKEQLEVARAHSTPVELKAQQYAEKALALHDQATSAGETAEAAWASIQQAFKRWKESSRG</sequence>
<gene>
    <name evidence="2" type="ORF">KC19_3G176000</name>
</gene>
<name>A0A8T0IM20_CERPU</name>
<dbReference type="Proteomes" id="UP000822688">
    <property type="component" value="Chromosome 3"/>
</dbReference>
<evidence type="ECO:0000313" key="3">
    <source>
        <dbReference type="Proteomes" id="UP000822688"/>
    </source>
</evidence>
<reference evidence="2" key="1">
    <citation type="submission" date="2020-06" db="EMBL/GenBank/DDBJ databases">
        <title>WGS assembly of Ceratodon purpureus strain R40.</title>
        <authorList>
            <person name="Carey S.B."/>
            <person name="Jenkins J."/>
            <person name="Shu S."/>
            <person name="Lovell J.T."/>
            <person name="Sreedasyam A."/>
            <person name="Maumus F."/>
            <person name="Tiley G.P."/>
            <person name="Fernandez-Pozo N."/>
            <person name="Barry K."/>
            <person name="Chen C."/>
            <person name="Wang M."/>
            <person name="Lipzen A."/>
            <person name="Daum C."/>
            <person name="Saski C.A."/>
            <person name="Payton A.C."/>
            <person name="Mcbreen J.C."/>
            <person name="Conrad R.E."/>
            <person name="Kollar L.M."/>
            <person name="Olsson S."/>
            <person name="Huttunen S."/>
            <person name="Landis J.B."/>
            <person name="Wickett N.J."/>
            <person name="Johnson M.G."/>
            <person name="Rensing S.A."/>
            <person name="Grimwood J."/>
            <person name="Schmutz J."/>
            <person name="Mcdaniel S.F."/>
        </authorList>
    </citation>
    <scope>NUCLEOTIDE SEQUENCE</scope>
    <source>
        <strain evidence="2">R40</strain>
    </source>
</reference>
<evidence type="ECO:0000313" key="2">
    <source>
        <dbReference type="EMBL" id="KAG0583969.1"/>
    </source>
</evidence>
<comment type="caution">
    <text evidence="2">The sequence shown here is derived from an EMBL/GenBank/DDBJ whole genome shotgun (WGS) entry which is preliminary data.</text>
</comment>
<feature type="region of interest" description="Disordered" evidence="1">
    <location>
        <begin position="119"/>
        <end position="140"/>
    </location>
</feature>
<evidence type="ECO:0000256" key="1">
    <source>
        <dbReference type="SAM" id="MobiDB-lite"/>
    </source>
</evidence>
<keyword evidence="3" id="KW-1185">Reference proteome</keyword>
<proteinExistence type="predicted"/>